<evidence type="ECO:0000313" key="2">
    <source>
        <dbReference type="EMBL" id="TKW26558.1"/>
    </source>
</evidence>
<dbReference type="EMBL" id="CM016554">
    <property type="protein sequence ID" value="TKW26558.1"/>
    <property type="molecule type" value="Genomic_DNA"/>
</dbReference>
<dbReference type="PANTHER" id="PTHR33026">
    <property type="entry name" value="OS06G0360600 PROTEIN"/>
    <property type="match status" value="1"/>
</dbReference>
<proteinExistence type="predicted"/>
<evidence type="ECO:0000256" key="1">
    <source>
        <dbReference type="SAM" id="MobiDB-lite"/>
    </source>
</evidence>
<evidence type="ECO:0000313" key="3">
    <source>
        <dbReference type="Proteomes" id="UP000298652"/>
    </source>
</evidence>
<protein>
    <submittedName>
        <fullName evidence="2">Uncharacterized protein</fullName>
    </submittedName>
</protein>
<accession>A0A4U6VB41</accession>
<feature type="region of interest" description="Disordered" evidence="1">
    <location>
        <begin position="323"/>
        <end position="342"/>
    </location>
</feature>
<dbReference type="PANTHER" id="PTHR33026:SF7">
    <property type="entry name" value="OS03G0100275 PROTEIN"/>
    <property type="match status" value="1"/>
</dbReference>
<dbReference type="AlphaFoldDB" id="A0A4U6VB41"/>
<name>A0A4U6VB41_SETVI</name>
<gene>
    <name evidence="2" type="ORF">SEVIR_3G198100v2</name>
</gene>
<organism evidence="2 3">
    <name type="scientific">Setaria viridis</name>
    <name type="common">Green bristlegrass</name>
    <name type="synonym">Setaria italica subsp. viridis</name>
    <dbReference type="NCBI Taxonomy" id="4556"/>
    <lineage>
        <taxon>Eukaryota</taxon>
        <taxon>Viridiplantae</taxon>
        <taxon>Streptophyta</taxon>
        <taxon>Embryophyta</taxon>
        <taxon>Tracheophyta</taxon>
        <taxon>Spermatophyta</taxon>
        <taxon>Magnoliopsida</taxon>
        <taxon>Liliopsida</taxon>
        <taxon>Poales</taxon>
        <taxon>Poaceae</taxon>
        <taxon>PACMAD clade</taxon>
        <taxon>Panicoideae</taxon>
        <taxon>Panicodae</taxon>
        <taxon>Paniceae</taxon>
        <taxon>Cenchrinae</taxon>
        <taxon>Setaria</taxon>
    </lineage>
</organism>
<keyword evidence="3" id="KW-1185">Reference proteome</keyword>
<dbReference type="Gramene" id="TKW26558">
    <property type="protein sequence ID" value="TKW26558"/>
    <property type="gene ID" value="SEVIR_3G198100v2"/>
</dbReference>
<dbReference type="Proteomes" id="UP000298652">
    <property type="component" value="Chromosome 3"/>
</dbReference>
<sequence>MQVIRGADFQICEQYLDLYLEYKLVESHVSWKEKWFYIEDHKPSLPKITGHHAKYSSRWLDEPTTAESIQVPHLLTKIAVLKKQGLTGVVIDASFLKRRQQPLQFRQTPAYEYSGLDDPSRMSPDVSDEEVGGRLRRMFKELEGALGAVEEFDSRNKPNEATSEVVEAVEAAAVEVVGTAERATNNADEVAEIATDDGTVAADMAACNVTMAPETTTLRVIEEVVVTAGSVAGSTETYMSEAVKTPKVVSDATLSEISGGRERMDTSGNPVVAAAQVLLWVLATTLKLRCLPHQGKLLWCLIGLPSEYPGTVFEASSSVDLGAAGTNPAADDESRSTTNPAPAPVIELTEENLAPADVIGSLQDVASAAPQTAAPGPLPEAASVEEPSALDVLDIVPLNSAGTEAPELEAACTLGFVAAAIGTSSEAGPSFSQELDLVPGAKNDSAAEHPSPRREIEAFESPLLESQAICSILEMNQRIVAYTKDMFKRSHQNVQLLREQSEVAHRVELLEKEISEECRRTAQFLEQYDSVVASFQVERR</sequence>
<reference evidence="2" key="1">
    <citation type="submission" date="2019-03" db="EMBL/GenBank/DDBJ databases">
        <title>WGS assembly of Setaria viridis.</title>
        <authorList>
            <person name="Huang P."/>
            <person name="Jenkins J."/>
            <person name="Grimwood J."/>
            <person name="Barry K."/>
            <person name="Healey A."/>
            <person name="Mamidi S."/>
            <person name="Sreedasyam A."/>
            <person name="Shu S."/>
            <person name="Feldman M."/>
            <person name="Wu J."/>
            <person name="Yu Y."/>
            <person name="Chen C."/>
            <person name="Johnson J."/>
            <person name="Rokhsar D."/>
            <person name="Baxter I."/>
            <person name="Schmutz J."/>
            <person name="Brutnell T."/>
            <person name="Kellogg E."/>
        </authorList>
    </citation>
    <scope>NUCLEOTIDE SEQUENCE [LARGE SCALE GENOMIC DNA]</scope>
</reference>